<dbReference type="RefSeq" id="WP_344329710.1">
    <property type="nucleotide sequence ID" value="NZ_BAAAPY010000012.1"/>
</dbReference>
<accession>A0ABN2W5Z9</accession>
<dbReference type="Proteomes" id="UP001501480">
    <property type="component" value="Unassembled WGS sequence"/>
</dbReference>
<evidence type="ECO:0000259" key="2">
    <source>
        <dbReference type="Pfam" id="PF14340"/>
    </source>
</evidence>
<organism evidence="3 4">
    <name type="scientific">Aeromicrobium halocynthiae</name>
    <dbReference type="NCBI Taxonomy" id="560557"/>
    <lineage>
        <taxon>Bacteria</taxon>
        <taxon>Bacillati</taxon>
        <taxon>Actinomycetota</taxon>
        <taxon>Actinomycetes</taxon>
        <taxon>Propionibacteriales</taxon>
        <taxon>Nocardioidaceae</taxon>
        <taxon>Aeromicrobium</taxon>
    </lineage>
</organism>
<feature type="transmembrane region" description="Helical" evidence="1">
    <location>
        <begin position="12"/>
        <end position="30"/>
    </location>
</feature>
<dbReference type="EMBL" id="BAAAPY010000012">
    <property type="protein sequence ID" value="GAA2084256.1"/>
    <property type="molecule type" value="Genomic_DNA"/>
</dbReference>
<feature type="domain" description="DUF4395" evidence="2">
    <location>
        <begin position="7"/>
        <end position="139"/>
    </location>
</feature>
<keyword evidence="1" id="KW-1133">Transmembrane helix</keyword>
<proteinExistence type="predicted"/>
<keyword evidence="4" id="KW-1185">Reference proteome</keyword>
<evidence type="ECO:0000313" key="4">
    <source>
        <dbReference type="Proteomes" id="UP001501480"/>
    </source>
</evidence>
<gene>
    <name evidence="3" type="ORF">GCM10009821_27000</name>
</gene>
<reference evidence="3 4" key="1">
    <citation type="journal article" date="2019" name="Int. J. Syst. Evol. Microbiol.">
        <title>The Global Catalogue of Microorganisms (GCM) 10K type strain sequencing project: providing services to taxonomists for standard genome sequencing and annotation.</title>
        <authorList>
            <consortium name="The Broad Institute Genomics Platform"/>
            <consortium name="The Broad Institute Genome Sequencing Center for Infectious Disease"/>
            <person name="Wu L."/>
            <person name="Ma J."/>
        </authorList>
    </citation>
    <scope>NUCLEOTIDE SEQUENCE [LARGE SCALE GENOMIC DNA]</scope>
    <source>
        <strain evidence="3 4">JCM 15749</strain>
    </source>
</reference>
<evidence type="ECO:0000313" key="3">
    <source>
        <dbReference type="EMBL" id="GAA2084256.1"/>
    </source>
</evidence>
<evidence type="ECO:0000256" key="1">
    <source>
        <dbReference type="SAM" id="Phobius"/>
    </source>
</evidence>
<name>A0ABN2W5Z9_9ACTN</name>
<comment type="caution">
    <text evidence="3">The sequence shown here is derived from an EMBL/GenBank/DDBJ whole genome shotgun (WGS) entry which is preliminary data.</text>
</comment>
<protein>
    <submittedName>
        <fullName evidence="3">DUF4395 domain-containing protein</fullName>
    </submittedName>
</protein>
<feature type="transmembrane region" description="Helical" evidence="1">
    <location>
        <begin position="87"/>
        <end position="110"/>
    </location>
</feature>
<sequence>MSQPDRVDPRALRFNAALTSVVLAAALLAPEPVALTLLTAQALVFALSAFVDLRLSPYSLLFRALVARRLDAPAELEDSRPPRFAQVVGLVFAVAGLVGLLAGVGALFYVATAFALVAALLNATVGLCLGCEMYLLVRRLQPARS</sequence>
<dbReference type="Pfam" id="PF14340">
    <property type="entry name" value="DUF4395"/>
    <property type="match status" value="1"/>
</dbReference>
<dbReference type="InterPro" id="IPR025508">
    <property type="entry name" value="DUF4395"/>
</dbReference>
<keyword evidence="1" id="KW-0812">Transmembrane</keyword>
<feature type="transmembrane region" description="Helical" evidence="1">
    <location>
        <begin position="116"/>
        <end position="137"/>
    </location>
</feature>
<feature type="transmembrane region" description="Helical" evidence="1">
    <location>
        <begin position="42"/>
        <end position="66"/>
    </location>
</feature>
<keyword evidence="1" id="KW-0472">Membrane</keyword>